<evidence type="ECO:0000313" key="2">
    <source>
        <dbReference type="Proteomes" id="UP000757435"/>
    </source>
</evidence>
<dbReference type="Proteomes" id="UP000757435">
    <property type="component" value="Unassembled WGS sequence"/>
</dbReference>
<proteinExistence type="predicted"/>
<reference evidence="1" key="2">
    <citation type="journal article" date="2022" name="Microbiol. Resour. Announc.">
        <title>Metagenome Sequencing to Explore Phylogenomics of Terrestrial Cyanobacteria.</title>
        <authorList>
            <person name="Ward R.D."/>
            <person name="Stajich J.E."/>
            <person name="Johansen J.R."/>
            <person name="Huntemann M."/>
            <person name="Clum A."/>
            <person name="Foster B."/>
            <person name="Foster B."/>
            <person name="Roux S."/>
            <person name="Palaniappan K."/>
            <person name="Varghese N."/>
            <person name="Mukherjee S."/>
            <person name="Reddy T.B.K."/>
            <person name="Daum C."/>
            <person name="Copeland A."/>
            <person name="Chen I.A."/>
            <person name="Ivanova N.N."/>
            <person name="Kyrpides N.C."/>
            <person name="Shapiro N."/>
            <person name="Eloe-Fadrosh E.A."/>
            <person name="Pietrasiak N."/>
        </authorList>
    </citation>
    <scope>NUCLEOTIDE SEQUENCE</scope>
    <source>
        <strain evidence="1">UHER 2000/2452</strain>
    </source>
</reference>
<dbReference type="Gene3D" id="1.25.40.10">
    <property type="entry name" value="Tetratricopeptide repeat domain"/>
    <property type="match status" value="1"/>
</dbReference>
<dbReference type="AlphaFoldDB" id="A0A951UNA0"/>
<dbReference type="SUPFAM" id="SSF48452">
    <property type="entry name" value="TPR-like"/>
    <property type="match status" value="1"/>
</dbReference>
<protein>
    <submittedName>
        <fullName evidence="1">Uncharacterized protein</fullName>
    </submittedName>
</protein>
<organism evidence="1 2">
    <name type="scientific">Drouetiella hepatica Uher 2000/2452</name>
    <dbReference type="NCBI Taxonomy" id="904376"/>
    <lineage>
        <taxon>Bacteria</taxon>
        <taxon>Bacillati</taxon>
        <taxon>Cyanobacteriota</taxon>
        <taxon>Cyanophyceae</taxon>
        <taxon>Oculatellales</taxon>
        <taxon>Oculatellaceae</taxon>
        <taxon>Drouetiella</taxon>
    </lineage>
</organism>
<dbReference type="InterPro" id="IPR011990">
    <property type="entry name" value="TPR-like_helical_dom_sf"/>
</dbReference>
<gene>
    <name evidence="1" type="ORF">KME15_16415</name>
</gene>
<sequence length="564" mass="66791">MSNDKVYKLAIKAFVRKCSQVPKRLWTSQARFAFLHISPFIEDINYYFSDFSHLLTNLEVSFLGHLLGCHYEDYDRDDDAVHYLKKGLSLLQKNEPFYLQSFNHLSTKLIGLYFAREHNEEAKQLCTQGIRIYVKGGLKNSIQYLVCLSYLGLYYKIRKKYYTARKILSLAILHLKHISPSEDIPTLGLIRANAYLFLAQLDTDEDLSYRQVLNNFSDALNELKKVEPEVTQPELMEVFNKTYEIYQHLDLPFGNDQERMVCFQFGKFLIRKMRFSAAVNYLAKSYRLFYIYAPKPPSILFEHFDQLKISALMADRYGMFFFAEAQELSIRKELDYYDDLRRMYGFENPFTEGLIAQYKGDLDIAKAYYEEAYKRITEGVDTEYGGFPYFYTLFGRLLYDLASRETKKLQTADTLQIYEILYEIEMLYFYSASYFETAIRTLLYYIHPDFTIAVMRLSTLRFLKENATPIAYNLKRALREYSHLYAAVTRFRETTLYESFRTNSLNNRLKDLNKKSIEYKFDYAEYLTEFFAALKSNDFDENDLDTDLQSHVFDEIDRDKLSIE</sequence>
<evidence type="ECO:0000313" key="1">
    <source>
        <dbReference type="EMBL" id="MBW4660260.1"/>
    </source>
</evidence>
<dbReference type="EMBL" id="JAHHHD010000019">
    <property type="protein sequence ID" value="MBW4660260.1"/>
    <property type="molecule type" value="Genomic_DNA"/>
</dbReference>
<accession>A0A951UNA0</accession>
<name>A0A951UNA0_9CYAN</name>
<comment type="caution">
    <text evidence="1">The sequence shown here is derived from an EMBL/GenBank/DDBJ whole genome shotgun (WGS) entry which is preliminary data.</text>
</comment>
<reference evidence="1" key="1">
    <citation type="submission" date="2021-05" db="EMBL/GenBank/DDBJ databases">
        <authorList>
            <person name="Pietrasiak N."/>
            <person name="Ward R."/>
            <person name="Stajich J.E."/>
            <person name="Kurbessoian T."/>
        </authorList>
    </citation>
    <scope>NUCLEOTIDE SEQUENCE</scope>
    <source>
        <strain evidence="1">UHER 2000/2452</strain>
    </source>
</reference>